<keyword evidence="1" id="KW-1185">Reference proteome</keyword>
<gene>
    <name evidence="2" type="primary">LOC106176609</name>
</gene>
<dbReference type="AlphaFoldDB" id="A0A1S3JWW6"/>
<dbReference type="Proteomes" id="UP000085678">
    <property type="component" value="Unplaced"/>
</dbReference>
<dbReference type="RefSeq" id="XP_013414529.1">
    <property type="nucleotide sequence ID" value="XM_013559075.2"/>
</dbReference>
<sequence>MAFPAPPPAGEEAVVCVSCELQPDQLCRVKYLPLGKTEQCPVYTTPPPTTTEAPPPLGSKKCTLMPQKLAYQEIIGEETKVWYLNANETLDCGHLIFNFNICRCDGKPEFPGRWNFDVNLNSDNNRLYAANEPVGTVGLSVIEPGCAEFNGSGGLQIPYFKNMRPRDSWLTAVVFNREGSQDAVLLYGCITISISGDVISASVVIRNPLAQEVPLTVTNDAPGAGYVLVILRWNGKVLTLTVYAGDAAYESFVIAPIVPDHDFKWSIVCLPQEPLFVGYVPPTYNVPGLPGSFSGNICLLYFTDKVYENAEPARVDVMADYSGPAIGY</sequence>
<evidence type="ECO:0000313" key="1">
    <source>
        <dbReference type="Proteomes" id="UP000085678"/>
    </source>
</evidence>
<organism evidence="1 2">
    <name type="scientific">Lingula anatina</name>
    <name type="common">Brachiopod</name>
    <name type="synonym">Lingula unguis</name>
    <dbReference type="NCBI Taxonomy" id="7574"/>
    <lineage>
        <taxon>Eukaryota</taxon>
        <taxon>Metazoa</taxon>
        <taxon>Spiralia</taxon>
        <taxon>Lophotrochozoa</taxon>
        <taxon>Brachiopoda</taxon>
        <taxon>Linguliformea</taxon>
        <taxon>Lingulata</taxon>
        <taxon>Lingulida</taxon>
        <taxon>Linguloidea</taxon>
        <taxon>Lingulidae</taxon>
        <taxon>Lingula</taxon>
    </lineage>
</organism>
<accession>A0A1S3JWW6</accession>
<dbReference type="KEGG" id="lak:106176609"/>
<protein>
    <submittedName>
        <fullName evidence="2">Uncharacterized protein LOC106176609</fullName>
    </submittedName>
</protein>
<dbReference type="InParanoid" id="A0A1S3JWW6"/>
<proteinExistence type="predicted"/>
<reference evidence="2" key="1">
    <citation type="submission" date="2025-08" db="UniProtKB">
        <authorList>
            <consortium name="RefSeq"/>
        </authorList>
    </citation>
    <scope>IDENTIFICATION</scope>
    <source>
        <tissue evidence="2">Gonads</tissue>
    </source>
</reference>
<dbReference type="GeneID" id="106176609"/>
<name>A0A1S3JWW6_LINAN</name>
<evidence type="ECO:0000313" key="2">
    <source>
        <dbReference type="RefSeq" id="XP_013414529.1"/>
    </source>
</evidence>